<dbReference type="PIRSF" id="PIRSF036628">
    <property type="entry name" value="IolB"/>
    <property type="match status" value="1"/>
</dbReference>
<reference evidence="4" key="1">
    <citation type="submission" date="2015-12" db="EMBL/GenBank/DDBJ databases">
        <title>Complete genome sequences of two moderately thermophilic Paenibacillus species.</title>
        <authorList>
            <person name="Butler R.III."/>
            <person name="Wang J."/>
            <person name="Stark B.C."/>
            <person name="Pombert J.-F."/>
        </authorList>
    </citation>
    <scope>NUCLEOTIDE SEQUENCE [LARGE SCALE GENOMIC DNA]</scope>
    <source>
        <strain evidence="4">32O-Y</strain>
    </source>
</reference>
<evidence type="ECO:0000256" key="2">
    <source>
        <dbReference type="NCBIfam" id="TIGR04378"/>
    </source>
</evidence>
<keyword evidence="1 3" id="KW-0413">Isomerase</keyword>
<evidence type="ECO:0000256" key="1">
    <source>
        <dbReference type="ARBA" id="ARBA00023235"/>
    </source>
</evidence>
<dbReference type="STRING" id="162209.IJ22_40080"/>
<dbReference type="InterPro" id="IPR024203">
    <property type="entry name" value="Deoxy-glucuronate_isom_IolB"/>
</dbReference>
<dbReference type="Gene3D" id="2.60.120.10">
    <property type="entry name" value="Jelly Rolls"/>
    <property type="match status" value="2"/>
</dbReference>
<dbReference type="KEGG" id="pnp:IJ22_40080"/>
<dbReference type="InterPro" id="IPR011051">
    <property type="entry name" value="RmlC_Cupin_sf"/>
</dbReference>
<name>A0A0U2WD61_9BACL</name>
<dbReference type="PATRIC" id="fig|162209.4.peg.4254"/>
<dbReference type="NCBIfam" id="TIGR04378">
    <property type="entry name" value="myo_inos_iolB"/>
    <property type="match status" value="1"/>
</dbReference>
<organism evidence="3 4">
    <name type="scientific">Paenibacillus naphthalenovorans</name>
    <dbReference type="NCBI Taxonomy" id="162209"/>
    <lineage>
        <taxon>Bacteria</taxon>
        <taxon>Bacillati</taxon>
        <taxon>Bacillota</taxon>
        <taxon>Bacilli</taxon>
        <taxon>Bacillales</taxon>
        <taxon>Paenibacillaceae</taxon>
        <taxon>Paenibacillus</taxon>
    </lineage>
</organism>
<protein>
    <recommendedName>
        <fullName evidence="2">5-deoxy-glucuronate isomerase</fullName>
        <ecNumber evidence="2">5.3.1.30</ecNumber>
    </recommendedName>
</protein>
<dbReference type="GO" id="GO:0008880">
    <property type="term" value="F:glucuronate isomerase activity"/>
    <property type="evidence" value="ECO:0007669"/>
    <property type="project" value="InterPro"/>
</dbReference>
<dbReference type="GO" id="GO:0102482">
    <property type="term" value="F:5-deoxy-D-glucuronate isomerase activity"/>
    <property type="evidence" value="ECO:0007669"/>
    <property type="project" value="UniProtKB-EC"/>
</dbReference>
<dbReference type="AlphaFoldDB" id="A0A0U2WD61"/>
<dbReference type="EC" id="5.3.1.30" evidence="2"/>
<dbReference type="InterPro" id="IPR021120">
    <property type="entry name" value="KduI/IolB_isomerase"/>
</dbReference>
<accession>A0A0U2WD61</accession>
<dbReference type="PANTHER" id="PTHR39193">
    <property type="entry name" value="5-DEOXY-GLUCURONATE ISOMERASE"/>
    <property type="match status" value="1"/>
</dbReference>
<dbReference type="Pfam" id="PF04962">
    <property type="entry name" value="KduI"/>
    <property type="match status" value="1"/>
</dbReference>
<sequence length="260" mass="29496">MAYLFKAKEAAGYQDIITEDHDLKYVAFGKISLTEGEDYSSQTGGYETALVLLTGKVTVACENEKWTDLGERNNVFKGKATAVYIPCQSGYQVTAQSNDVQIAVCKVKAESKYAPFVVRPNEVVAHPRGKETWRREVNDIIGDNGEGRVHRMILGETYLQPGHWSSYPPHKFSSNERHLEAFFYYQFNPEQGYGIQMHYTEDQSIDQAYVVRHGDSFAVDRGYHPLSAAGGYPIYYLWVMAGDHGRTLVPYFDPAHEWLK</sequence>
<evidence type="ECO:0000313" key="3">
    <source>
        <dbReference type="EMBL" id="ALS24318.1"/>
    </source>
</evidence>
<dbReference type="GO" id="GO:0019310">
    <property type="term" value="P:inositol catabolic process"/>
    <property type="evidence" value="ECO:0007669"/>
    <property type="project" value="UniProtKB-UniRule"/>
</dbReference>
<keyword evidence="4" id="KW-1185">Reference proteome</keyword>
<dbReference type="SUPFAM" id="SSF51182">
    <property type="entry name" value="RmlC-like cupins"/>
    <property type="match status" value="1"/>
</dbReference>
<reference evidence="3 4" key="2">
    <citation type="journal article" date="2016" name="Genome Announc.">
        <title>Complete Genome Sequences of Two Interactive Moderate Thermophiles, Paenibacillus napthalenovorans 32O-Y and Paenibacillus sp. 32O-W.</title>
        <authorList>
            <person name="Butler R.R.III."/>
            <person name="Wang J."/>
            <person name="Stark B.C."/>
            <person name="Pombert J.F."/>
        </authorList>
    </citation>
    <scope>NUCLEOTIDE SEQUENCE [LARGE SCALE GENOMIC DNA]</scope>
    <source>
        <strain evidence="3 4">32O-Y</strain>
    </source>
</reference>
<dbReference type="PANTHER" id="PTHR39193:SF1">
    <property type="entry name" value="5-DEOXY-GLUCURONATE ISOMERASE"/>
    <property type="match status" value="1"/>
</dbReference>
<dbReference type="EMBL" id="CP013652">
    <property type="protein sequence ID" value="ALS24318.1"/>
    <property type="molecule type" value="Genomic_DNA"/>
</dbReference>
<dbReference type="OrthoDB" id="9799936at2"/>
<gene>
    <name evidence="3" type="ORF">IJ22_40080</name>
</gene>
<dbReference type="Proteomes" id="UP000061660">
    <property type="component" value="Chromosome"/>
</dbReference>
<evidence type="ECO:0000313" key="4">
    <source>
        <dbReference type="Proteomes" id="UP000061660"/>
    </source>
</evidence>
<dbReference type="InterPro" id="IPR014710">
    <property type="entry name" value="RmlC-like_jellyroll"/>
</dbReference>
<proteinExistence type="predicted"/>
<dbReference type="RefSeq" id="WP_062410015.1">
    <property type="nucleotide sequence ID" value="NZ_CP013652.1"/>
</dbReference>